<reference evidence="1 2" key="1">
    <citation type="submission" date="2021-03" db="EMBL/GenBank/DDBJ databases">
        <title>Sequencing the genomes of 1000 actinobacteria strains.</title>
        <authorList>
            <person name="Klenk H.-P."/>
        </authorList>
    </citation>
    <scope>NUCLEOTIDE SEQUENCE [LARGE SCALE GENOMIC DNA]</scope>
    <source>
        <strain evidence="1 2">DSM 15797</strain>
    </source>
</reference>
<dbReference type="RefSeq" id="WP_209997383.1">
    <property type="nucleotide sequence ID" value="NZ_BAAAJY010000002.1"/>
</dbReference>
<comment type="caution">
    <text evidence="1">The sequence shown here is derived from an EMBL/GenBank/DDBJ whole genome shotgun (WGS) entry which is preliminary data.</text>
</comment>
<evidence type="ECO:0000313" key="1">
    <source>
        <dbReference type="EMBL" id="MBP2386479.1"/>
    </source>
</evidence>
<gene>
    <name evidence="1" type="ORF">JOF47_001990</name>
</gene>
<evidence type="ECO:0008006" key="3">
    <source>
        <dbReference type="Google" id="ProtNLM"/>
    </source>
</evidence>
<dbReference type="EMBL" id="JAGIOF010000001">
    <property type="protein sequence ID" value="MBP2386479.1"/>
    <property type="molecule type" value="Genomic_DNA"/>
</dbReference>
<accession>A0ABS4XDD1</accession>
<name>A0ABS4XDD1_9MICC</name>
<protein>
    <recommendedName>
        <fullName evidence="3">Lipoprotein</fullName>
    </recommendedName>
</protein>
<sequence>MRRLLPVLAILGLTLSGCSEPSADEFRQRDLQGNTACIHFGSGYADSGNVGRTNMGKAAEHGAVSSTDSIRNAVATDSAGKLVITDLEAFKQACESQGMSFK</sequence>
<proteinExistence type="predicted"/>
<evidence type="ECO:0000313" key="2">
    <source>
        <dbReference type="Proteomes" id="UP001296993"/>
    </source>
</evidence>
<organism evidence="1 2">
    <name type="scientific">Paeniglutamicibacter kerguelensis</name>
    <dbReference type="NCBI Taxonomy" id="254788"/>
    <lineage>
        <taxon>Bacteria</taxon>
        <taxon>Bacillati</taxon>
        <taxon>Actinomycetota</taxon>
        <taxon>Actinomycetes</taxon>
        <taxon>Micrococcales</taxon>
        <taxon>Micrococcaceae</taxon>
        <taxon>Paeniglutamicibacter</taxon>
    </lineage>
</organism>
<keyword evidence="2" id="KW-1185">Reference proteome</keyword>
<dbReference type="PROSITE" id="PS51257">
    <property type="entry name" value="PROKAR_LIPOPROTEIN"/>
    <property type="match status" value="1"/>
</dbReference>
<dbReference type="Proteomes" id="UP001296993">
    <property type="component" value="Unassembled WGS sequence"/>
</dbReference>